<feature type="domain" description="Aspartyl/asparaginy/proline hydroxylase" evidence="1">
    <location>
        <begin position="78"/>
        <end position="188"/>
    </location>
</feature>
<dbReference type="EMBL" id="JAUQOM010000017">
    <property type="protein sequence ID" value="MDO7837160.1"/>
    <property type="molecule type" value="Genomic_DNA"/>
</dbReference>
<dbReference type="SUPFAM" id="SSF51197">
    <property type="entry name" value="Clavaminate synthase-like"/>
    <property type="match status" value="1"/>
</dbReference>
<proteinExistence type="predicted"/>
<evidence type="ECO:0000259" key="1">
    <source>
        <dbReference type="Pfam" id="PF05118"/>
    </source>
</evidence>
<dbReference type="Proteomes" id="UP001176471">
    <property type="component" value="Unassembled WGS sequence"/>
</dbReference>
<evidence type="ECO:0000313" key="2">
    <source>
        <dbReference type="EMBL" id="MDO7837160.1"/>
    </source>
</evidence>
<name>A0ABT8ZTU3_9SPHN</name>
<dbReference type="InterPro" id="IPR027443">
    <property type="entry name" value="IPNS-like_sf"/>
</dbReference>
<organism evidence="2 3">
    <name type="scientific">Sphingobium cyanobacteriorum</name>
    <dbReference type="NCBI Taxonomy" id="3063954"/>
    <lineage>
        <taxon>Bacteria</taxon>
        <taxon>Pseudomonadati</taxon>
        <taxon>Pseudomonadota</taxon>
        <taxon>Alphaproteobacteria</taxon>
        <taxon>Sphingomonadales</taxon>
        <taxon>Sphingomonadaceae</taxon>
        <taxon>Sphingobium</taxon>
    </lineage>
</organism>
<gene>
    <name evidence="2" type="ORF">Q4610_19115</name>
</gene>
<dbReference type="InterPro" id="IPR007803">
    <property type="entry name" value="Asp/Arg/Pro-Hydrxlase"/>
</dbReference>
<keyword evidence="3" id="KW-1185">Reference proteome</keyword>
<dbReference type="Gene3D" id="2.60.120.330">
    <property type="entry name" value="B-lactam Antibiotic, Isopenicillin N Synthase, Chain"/>
    <property type="match status" value="1"/>
</dbReference>
<sequence length="202" mass="23167">MMSQLVAERTALVNFELIKPSVDPAPFLAEIDRLENPWDIATGRQDKIKVQREARVIAIRGLRKSAIGSRERRDVHESRYTSTARLFPYTTAFLESFALEYGGELARAKIVCLPAGHRVYPHIDRGEYYAQRDRFHLILQGQEGSWLKAGEEQLEMRTGELWRFDNKAVHEAYNGGSGDRIHFIFDLKPLPLRDDKNLIGAE</sequence>
<evidence type="ECO:0000313" key="3">
    <source>
        <dbReference type="Proteomes" id="UP001176471"/>
    </source>
</evidence>
<dbReference type="Pfam" id="PF05118">
    <property type="entry name" value="Asp_Arg_Hydrox"/>
    <property type="match status" value="1"/>
</dbReference>
<reference evidence="2" key="1">
    <citation type="submission" date="2023-07" db="EMBL/GenBank/DDBJ databases">
        <title>Bacterial whole genome sequence for Sphingobium sp. HBC34.</title>
        <authorList>
            <person name="Le V."/>
            <person name="Ko S.-R."/>
            <person name="Ahn C.-Y."/>
            <person name="Oh H.-M."/>
        </authorList>
    </citation>
    <scope>NUCLEOTIDE SEQUENCE</scope>
    <source>
        <strain evidence="2">HBC34</strain>
    </source>
</reference>
<comment type="caution">
    <text evidence="2">The sequence shown here is derived from an EMBL/GenBank/DDBJ whole genome shotgun (WGS) entry which is preliminary data.</text>
</comment>
<protein>
    <submittedName>
        <fullName evidence="2">Aspartyl/asparaginyl beta-hydroxylase domain-containing protein</fullName>
    </submittedName>
</protein>
<accession>A0ABT8ZTU3</accession>
<dbReference type="RefSeq" id="WP_304537465.1">
    <property type="nucleotide sequence ID" value="NZ_JAUQOM010000017.1"/>
</dbReference>